<dbReference type="GO" id="GO:0005886">
    <property type="term" value="C:plasma membrane"/>
    <property type="evidence" value="ECO:0007669"/>
    <property type="project" value="InterPro"/>
</dbReference>
<evidence type="ECO:0000256" key="4">
    <source>
        <dbReference type="ARBA" id="ARBA00023136"/>
    </source>
</evidence>
<keyword evidence="2 5" id="KW-0812">Transmembrane</keyword>
<evidence type="ECO:0000256" key="2">
    <source>
        <dbReference type="ARBA" id="ARBA00022692"/>
    </source>
</evidence>
<dbReference type="AlphaFoldDB" id="A0A0W8FU37"/>
<keyword evidence="3 5" id="KW-1133">Transmembrane helix</keyword>
<gene>
    <name evidence="7" type="ORF">ASZ90_005908</name>
</gene>
<evidence type="ECO:0000313" key="7">
    <source>
        <dbReference type="EMBL" id="KUG24274.1"/>
    </source>
</evidence>
<reference evidence="7" key="1">
    <citation type="journal article" date="2015" name="Proc. Natl. Acad. Sci. U.S.A.">
        <title>Networks of energetic and metabolic interactions define dynamics in microbial communities.</title>
        <authorList>
            <person name="Embree M."/>
            <person name="Liu J.K."/>
            <person name="Al-Bassam M.M."/>
            <person name="Zengler K."/>
        </authorList>
    </citation>
    <scope>NUCLEOTIDE SEQUENCE</scope>
</reference>
<feature type="transmembrane region" description="Helical" evidence="5">
    <location>
        <begin position="49"/>
        <end position="68"/>
    </location>
</feature>
<keyword evidence="1" id="KW-1003">Cell membrane</keyword>
<sequence>MRIIYLILVIIFSLFIFTFSQQNLATIQLRYNILDYSVLGKLKPIPVYLLIFISILIGVIITGFWGIIERFRLNRTIRRLNKVVRDLRRELHASEAPPIIDEQEKPK</sequence>
<protein>
    <recommendedName>
        <fullName evidence="6">Lipopolysaccharide assembly protein A domain-containing protein</fullName>
    </recommendedName>
</protein>
<proteinExistence type="predicted"/>
<accession>A0A0W8FU37</accession>
<dbReference type="EMBL" id="LNQE01000853">
    <property type="protein sequence ID" value="KUG24274.1"/>
    <property type="molecule type" value="Genomic_DNA"/>
</dbReference>
<evidence type="ECO:0000256" key="3">
    <source>
        <dbReference type="ARBA" id="ARBA00022989"/>
    </source>
</evidence>
<keyword evidence="4 5" id="KW-0472">Membrane</keyword>
<name>A0A0W8FU37_9ZZZZ</name>
<dbReference type="Pfam" id="PF06305">
    <property type="entry name" value="LapA_dom"/>
    <property type="match status" value="1"/>
</dbReference>
<evidence type="ECO:0000256" key="1">
    <source>
        <dbReference type="ARBA" id="ARBA00022475"/>
    </source>
</evidence>
<feature type="domain" description="Lipopolysaccharide assembly protein A" evidence="6">
    <location>
        <begin position="39"/>
        <end position="91"/>
    </location>
</feature>
<organism evidence="7">
    <name type="scientific">hydrocarbon metagenome</name>
    <dbReference type="NCBI Taxonomy" id="938273"/>
    <lineage>
        <taxon>unclassified sequences</taxon>
        <taxon>metagenomes</taxon>
        <taxon>ecological metagenomes</taxon>
    </lineage>
</organism>
<evidence type="ECO:0000259" key="6">
    <source>
        <dbReference type="Pfam" id="PF06305"/>
    </source>
</evidence>
<evidence type="ECO:0000256" key="5">
    <source>
        <dbReference type="SAM" id="Phobius"/>
    </source>
</evidence>
<dbReference type="InterPro" id="IPR010445">
    <property type="entry name" value="LapA_dom"/>
</dbReference>
<comment type="caution">
    <text evidence="7">The sequence shown here is derived from an EMBL/GenBank/DDBJ whole genome shotgun (WGS) entry which is preliminary data.</text>
</comment>